<evidence type="ECO:0000313" key="2">
    <source>
        <dbReference type="Proteomes" id="UP001595616"/>
    </source>
</evidence>
<reference evidence="2" key="1">
    <citation type="journal article" date="2019" name="Int. J. Syst. Evol. Microbiol.">
        <title>The Global Catalogue of Microorganisms (GCM) 10K type strain sequencing project: providing services to taxonomists for standard genome sequencing and annotation.</title>
        <authorList>
            <consortium name="The Broad Institute Genomics Platform"/>
            <consortium name="The Broad Institute Genome Sequencing Center for Infectious Disease"/>
            <person name="Wu L."/>
            <person name="Ma J."/>
        </authorList>
    </citation>
    <scope>NUCLEOTIDE SEQUENCE [LARGE SCALE GENOMIC DNA]</scope>
    <source>
        <strain evidence="2">CECT 7956</strain>
    </source>
</reference>
<dbReference type="Pfam" id="PF20113">
    <property type="entry name" value="DUF6503"/>
    <property type="match status" value="1"/>
</dbReference>
<comment type="caution">
    <text evidence="1">The sequence shown here is derived from an EMBL/GenBank/DDBJ whole genome shotgun (WGS) entry which is preliminary data.</text>
</comment>
<protein>
    <submittedName>
        <fullName evidence="1">DUF6503 family protein</fullName>
    </submittedName>
</protein>
<evidence type="ECO:0000313" key="1">
    <source>
        <dbReference type="EMBL" id="MFC3809249.1"/>
    </source>
</evidence>
<sequence length="237" mass="27412">MKYKILLVLGLVFNLKVSNGQTLSANDFLNKVIKHHDPKAKWEKFKGDIVVTMSTPNKSDRVTDIYMDNSKGIFILSNIKEGKKITSSVVGEQVTFLMDKVVVSDETELDAQKLTKERALFMRNYYTYLYGLPMKLKDKGTQIDPILSTKEFKGKTYNVVKVTYDKSVGKDTWYFYFDPKTLDMEIYQFFHNEAKNDGEYILLSDFIDMKGMRIPAKRAWYTNLDDKLLGTDVLVVK</sequence>
<proteinExistence type="predicted"/>
<dbReference type="InterPro" id="IPR045444">
    <property type="entry name" value="DUF6503"/>
</dbReference>
<organism evidence="1 2">
    <name type="scientific">Lacihabitans lacunae</name>
    <dbReference type="NCBI Taxonomy" id="1028214"/>
    <lineage>
        <taxon>Bacteria</taxon>
        <taxon>Pseudomonadati</taxon>
        <taxon>Bacteroidota</taxon>
        <taxon>Cytophagia</taxon>
        <taxon>Cytophagales</taxon>
        <taxon>Leadbetterellaceae</taxon>
        <taxon>Lacihabitans</taxon>
    </lineage>
</organism>
<accession>A0ABV7YQ11</accession>
<name>A0ABV7YQ11_9BACT</name>
<gene>
    <name evidence="1" type="ORF">ACFOOI_01165</name>
</gene>
<dbReference type="EMBL" id="JBHRYQ010000001">
    <property type="protein sequence ID" value="MFC3809249.1"/>
    <property type="molecule type" value="Genomic_DNA"/>
</dbReference>
<dbReference type="Proteomes" id="UP001595616">
    <property type="component" value="Unassembled WGS sequence"/>
</dbReference>
<dbReference type="RefSeq" id="WP_379834050.1">
    <property type="nucleotide sequence ID" value="NZ_JBHRYQ010000001.1"/>
</dbReference>
<keyword evidence="2" id="KW-1185">Reference proteome</keyword>